<dbReference type="PROSITE" id="PS01082">
    <property type="entry name" value="RIBOSOMAL_L7AE"/>
    <property type="match status" value="1"/>
</dbReference>
<sequence>MISAVLVFNNNGQPRLTKFYTQIDTQTKQSLIAQIYNLVAQRPPSACNFLPLPPLLSRGARSTESTNPSDTPTQITYRTYATLSFIMISTSTESPLALIDLIQVFVEALDRMFENVCELDLIFGYETMHAVLGEMIVGGVVAETNIEKIIAGVRTQEGNTGKKKAIQAAIAISLVLQKSYRLRMRHVVRQSRPLHLAQSRSVYSAGRSNPSQDASASDDLAGVTSPPAPKSGKKTAPLPYPQGKAGAGKKAAKNPLIEKRSRNFGIGQDIQPKRNLGRFVKWPEYVRLQRQKKILNLRLKVPPSIAQFQQTLDRNTAAQAFKLLNKYRPETKTEKKERLLAEATAVAEGKKKEDASKKPYNVKYGLNHVVGLVENKKASLVLIAHDVDPIELVVFLPALCRKMGIPYAIVKGKARLGTVVHKKTAAVLALTETRAEDKAEFAKLLSAVKEGYTDKYEESRRHWGGGIMGAKAVARQEKKRKAVEGAIRV</sequence>
<dbReference type="GO" id="GO:0005840">
    <property type="term" value="C:ribosome"/>
    <property type="evidence" value="ECO:0007669"/>
    <property type="project" value="UniProtKB-KW"/>
</dbReference>
<evidence type="ECO:0000256" key="9">
    <source>
        <dbReference type="SAM" id="MobiDB-lite"/>
    </source>
</evidence>
<keyword evidence="5" id="KW-0653">Protein transport</keyword>
<dbReference type="FunFam" id="3.30.450.60:FF:000001">
    <property type="entry name" value="AP complex subunit sigma"/>
    <property type="match status" value="1"/>
</dbReference>
<comment type="similarity">
    <text evidence="3">Belongs to the eukaryotic ribosomal protein eL8 family.</text>
</comment>
<reference evidence="12 13" key="1">
    <citation type="submission" date="2018-02" db="EMBL/GenBank/DDBJ databases">
        <title>The genomes of Aspergillus section Nigri reveals drivers in fungal speciation.</title>
        <authorList>
            <consortium name="DOE Joint Genome Institute"/>
            <person name="Vesth T.C."/>
            <person name="Nybo J."/>
            <person name="Theobald S."/>
            <person name="Brandl J."/>
            <person name="Frisvad J.C."/>
            <person name="Nielsen K.F."/>
            <person name="Lyhne E.K."/>
            <person name="Kogle M.E."/>
            <person name="Kuo A."/>
            <person name="Riley R."/>
            <person name="Clum A."/>
            <person name="Nolan M."/>
            <person name="Lipzen A."/>
            <person name="Salamov A."/>
            <person name="Henrissat B."/>
            <person name="Wiebenga A."/>
            <person name="De vries R.P."/>
            <person name="Grigoriev I.V."/>
            <person name="Mortensen U.H."/>
            <person name="Andersen M.R."/>
            <person name="Baker S.E."/>
        </authorList>
    </citation>
    <scope>NUCLEOTIDE SEQUENCE [LARGE SCALE GENOMIC DNA]</scope>
    <source>
        <strain evidence="12 13">CBS 707.79</strain>
    </source>
</reference>
<evidence type="ECO:0000259" key="10">
    <source>
        <dbReference type="Pfam" id="PF01217"/>
    </source>
</evidence>
<dbReference type="GO" id="GO:0015031">
    <property type="term" value="P:protein transport"/>
    <property type="evidence" value="ECO:0007669"/>
    <property type="project" value="UniProtKB-KW"/>
</dbReference>
<dbReference type="VEuPathDB" id="FungiDB:BO71DRAFT_483541"/>
<dbReference type="InterPro" id="IPR004038">
    <property type="entry name" value="Ribosomal_eL8/eL30/eS12/Gad45"/>
</dbReference>
<dbReference type="SUPFAM" id="SSF55315">
    <property type="entry name" value="L30e-like"/>
    <property type="match status" value="1"/>
</dbReference>
<comment type="subcellular location">
    <subcellularLocation>
        <location evidence="1">Endomembrane system</location>
    </subcellularLocation>
</comment>
<gene>
    <name evidence="12" type="ORF">BO71DRAFT_483541</name>
</gene>
<proteinExistence type="inferred from homology"/>
<dbReference type="Pfam" id="PF01248">
    <property type="entry name" value="Ribosomal_L7Ae"/>
    <property type="match status" value="1"/>
</dbReference>
<dbReference type="OrthoDB" id="29563at2759"/>
<evidence type="ECO:0000256" key="1">
    <source>
        <dbReference type="ARBA" id="ARBA00004308"/>
    </source>
</evidence>
<keyword evidence="7" id="KW-0472">Membrane</keyword>
<dbReference type="InterPro" id="IPR018492">
    <property type="entry name" value="Ribosomal_eL8/Nhp2"/>
</dbReference>
<name>A0A319DBE6_9EURO</name>
<evidence type="ECO:0000256" key="5">
    <source>
        <dbReference type="ARBA" id="ARBA00022927"/>
    </source>
</evidence>
<dbReference type="PANTHER" id="PTHR11753">
    <property type="entry name" value="ADAPTOR COMPLEXES SMALL SUBUNIT FAMILY"/>
    <property type="match status" value="1"/>
</dbReference>
<dbReference type="Gene3D" id="3.30.450.60">
    <property type="match status" value="1"/>
</dbReference>
<dbReference type="GO" id="GO:0042254">
    <property type="term" value="P:ribosome biogenesis"/>
    <property type="evidence" value="ECO:0007669"/>
    <property type="project" value="InterPro"/>
</dbReference>
<feature type="compositionally biased region" description="Polar residues" evidence="9">
    <location>
        <begin position="199"/>
        <end position="215"/>
    </location>
</feature>
<evidence type="ECO:0000256" key="2">
    <source>
        <dbReference type="ARBA" id="ARBA00006972"/>
    </source>
</evidence>
<dbReference type="STRING" id="1448320.A0A319DBE6"/>
<feature type="domain" description="AP complex mu/sigma subunit" evidence="10">
    <location>
        <begin position="1"/>
        <end position="155"/>
    </location>
</feature>
<dbReference type="InterPro" id="IPR004037">
    <property type="entry name" value="Ribosomal_eL8-like_CS"/>
</dbReference>
<dbReference type="FunFam" id="3.30.1330.30:FF:000003">
    <property type="entry name" value="60S ribosomal protein L7a"/>
    <property type="match status" value="1"/>
</dbReference>
<dbReference type="PRINTS" id="PR00882">
    <property type="entry name" value="RIBOSOMALL7A"/>
</dbReference>
<accession>A0A319DBE6</accession>
<dbReference type="InterPro" id="IPR016635">
    <property type="entry name" value="AP_complex_ssu"/>
</dbReference>
<evidence type="ECO:0000256" key="4">
    <source>
        <dbReference type="ARBA" id="ARBA00022448"/>
    </source>
</evidence>
<dbReference type="InterPro" id="IPR029064">
    <property type="entry name" value="Ribosomal_eL30-like_sf"/>
</dbReference>
<keyword evidence="4" id="KW-0813">Transport</keyword>
<evidence type="ECO:0000313" key="12">
    <source>
        <dbReference type="EMBL" id="PYH94715.1"/>
    </source>
</evidence>
<protein>
    <submittedName>
        <fullName evidence="12">60S ribosomal protein L7A</fullName>
    </submittedName>
</protein>
<dbReference type="Gene3D" id="3.30.1330.30">
    <property type="match status" value="1"/>
</dbReference>
<evidence type="ECO:0000256" key="3">
    <source>
        <dbReference type="ARBA" id="ARBA00007337"/>
    </source>
</evidence>
<evidence type="ECO:0000313" key="13">
    <source>
        <dbReference type="Proteomes" id="UP000247810"/>
    </source>
</evidence>
<dbReference type="GO" id="GO:0012505">
    <property type="term" value="C:endomembrane system"/>
    <property type="evidence" value="ECO:0007669"/>
    <property type="project" value="UniProtKB-SubCell"/>
</dbReference>
<dbReference type="InterPro" id="IPR011012">
    <property type="entry name" value="Longin-like_dom_sf"/>
</dbReference>
<feature type="domain" description="Ribosomal protein eL8/eL30/eS12/Gadd45" evidence="11">
    <location>
        <begin position="349"/>
        <end position="440"/>
    </location>
</feature>
<feature type="region of interest" description="Disordered" evidence="9">
    <location>
        <begin position="199"/>
        <end position="254"/>
    </location>
</feature>
<dbReference type="Pfam" id="PF01217">
    <property type="entry name" value="Clat_adaptor_s"/>
    <property type="match status" value="1"/>
</dbReference>
<evidence type="ECO:0000259" key="11">
    <source>
        <dbReference type="Pfam" id="PF01248"/>
    </source>
</evidence>
<evidence type="ECO:0000256" key="8">
    <source>
        <dbReference type="ARBA" id="ARBA00023274"/>
    </source>
</evidence>
<dbReference type="SUPFAM" id="SSF64356">
    <property type="entry name" value="SNARE-like"/>
    <property type="match status" value="1"/>
</dbReference>
<keyword evidence="13" id="KW-1185">Reference proteome</keyword>
<dbReference type="GO" id="GO:1990904">
    <property type="term" value="C:ribonucleoprotein complex"/>
    <property type="evidence" value="ECO:0007669"/>
    <property type="project" value="UniProtKB-KW"/>
</dbReference>
<dbReference type="PRINTS" id="PR00881">
    <property type="entry name" value="L7ARS6FAMILY"/>
</dbReference>
<dbReference type="EMBL" id="KZ825866">
    <property type="protein sequence ID" value="PYH94715.1"/>
    <property type="molecule type" value="Genomic_DNA"/>
</dbReference>
<dbReference type="Proteomes" id="UP000247810">
    <property type="component" value="Unassembled WGS sequence"/>
</dbReference>
<dbReference type="InterPro" id="IPR022775">
    <property type="entry name" value="AP_mu_sigma_su"/>
</dbReference>
<comment type="similarity">
    <text evidence="2">Belongs to the adaptor complexes small subunit family.</text>
</comment>
<evidence type="ECO:0000256" key="6">
    <source>
        <dbReference type="ARBA" id="ARBA00022980"/>
    </source>
</evidence>
<keyword evidence="8" id="KW-0687">Ribonucleoprotein</keyword>
<evidence type="ECO:0000256" key="7">
    <source>
        <dbReference type="ARBA" id="ARBA00023136"/>
    </source>
</evidence>
<keyword evidence="6 12" id="KW-0689">Ribosomal protein</keyword>
<organism evidence="12 13">
    <name type="scientific">Aspergillus ellipticus CBS 707.79</name>
    <dbReference type="NCBI Taxonomy" id="1448320"/>
    <lineage>
        <taxon>Eukaryota</taxon>
        <taxon>Fungi</taxon>
        <taxon>Dikarya</taxon>
        <taxon>Ascomycota</taxon>
        <taxon>Pezizomycotina</taxon>
        <taxon>Eurotiomycetes</taxon>
        <taxon>Eurotiomycetidae</taxon>
        <taxon>Eurotiales</taxon>
        <taxon>Aspergillaceae</taxon>
        <taxon>Aspergillus</taxon>
        <taxon>Aspergillus subgen. Circumdati</taxon>
    </lineage>
</organism>
<dbReference type="InterPro" id="IPR001921">
    <property type="entry name" value="Ribosomal_eL8_euk"/>
</dbReference>
<dbReference type="AlphaFoldDB" id="A0A319DBE6"/>